<proteinExistence type="predicted"/>
<dbReference type="AlphaFoldDB" id="A0A2P2NIV9"/>
<sequence>MSSATSVFRGGSSGCILADSSCYGSSAFVAFAF</sequence>
<evidence type="ECO:0000313" key="1">
    <source>
        <dbReference type="EMBL" id="MBX42405.1"/>
    </source>
</evidence>
<protein>
    <submittedName>
        <fullName evidence="1">Uncharacterized protein</fullName>
    </submittedName>
</protein>
<accession>A0A2P2NIV9</accession>
<organism evidence="1">
    <name type="scientific">Rhizophora mucronata</name>
    <name type="common">Asiatic mangrove</name>
    <dbReference type="NCBI Taxonomy" id="61149"/>
    <lineage>
        <taxon>Eukaryota</taxon>
        <taxon>Viridiplantae</taxon>
        <taxon>Streptophyta</taxon>
        <taxon>Embryophyta</taxon>
        <taxon>Tracheophyta</taxon>
        <taxon>Spermatophyta</taxon>
        <taxon>Magnoliopsida</taxon>
        <taxon>eudicotyledons</taxon>
        <taxon>Gunneridae</taxon>
        <taxon>Pentapetalae</taxon>
        <taxon>rosids</taxon>
        <taxon>fabids</taxon>
        <taxon>Malpighiales</taxon>
        <taxon>Rhizophoraceae</taxon>
        <taxon>Rhizophora</taxon>
    </lineage>
</organism>
<name>A0A2P2NIV9_RHIMU</name>
<reference evidence="1" key="1">
    <citation type="submission" date="2018-02" db="EMBL/GenBank/DDBJ databases">
        <title>Rhizophora mucronata_Transcriptome.</title>
        <authorList>
            <person name="Meera S.P."/>
            <person name="Sreeshan A."/>
            <person name="Augustine A."/>
        </authorList>
    </citation>
    <scope>NUCLEOTIDE SEQUENCE</scope>
    <source>
        <tissue evidence="1">Leaf</tissue>
    </source>
</reference>
<dbReference type="EMBL" id="GGEC01061921">
    <property type="protein sequence ID" value="MBX42405.1"/>
    <property type="molecule type" value="Transcribed_RNA"/>
</dbReference>